<comment type="caution">
    <text evidence="3">The sequence shown here is derived from an EMBL/GenBank/DDBJ whole genome shotgun (WGS) entry which is preliminary data.</text>
</comment>
<dbReference type="InterPro" id="IPR050570">
    <property type="entry name" value="Cell_wall_metabolism_enzyme"/>
</dbReference>
<accession>A0ABP7TW23</accession>
<dbReference type="InterPro" id="IPR016047">
    <property type="entry name" value="M23ase_b-sheet_dom"/>
</dbReference>
<dbReference type="Gene3D" id="3.10.450.350">
    <property type="match status" value="1"/>
</dbReference>
<keyword evidence="4" id="KW-1185">Reference proteome</keyword>
<dbReference type="PANTHER" id="PTHR21666:SF289">
    <property type="entry name" value="L-ALA--D-GLU ENDOPEPTIDASE"/>
    <property type="match status" value="1"/>
</dbReference>
<feature type="domain" description="M23ase beta-sheet core" evidence="2">
    <location>
        <begin position="348"/>
        <end position="443"/>
    </location>
</feature>
<dbReference type="SUPFAM" id="SSF51261">
    <property type="entry name" value="Duplicated hybrid motif"/>
    <property type="match status" value="1"/>
</dbReference>
<keyword evidence="1" id="KW-0732">Signal</keyword>
<sequence>MFQSPRPLVAAAPLPAFGRAAALKPPRPPFRLVVDLTQAPFSRTWWRGAATLLALIAGVIQLAPTIEPLPAGIPEAAGADQARQEAALGLAPLGAGSRTGMTMGEGPLARPIASAPLRQSRSLDLVFAAGDDMVALLTRNGVSQSDAVRAASLVRAEGAVPPAGTTLSLRLGTPDAAGRRPLDELHFRARLDLELTILRAGDGLAASRKALAIDRTPLRIRGSAGGGLYWALRSAGASPQQAADYLQAIGDRLDVGSEVAATDRFELVIAQARTASGEANAGPLLYARLDRSGGAPISLVRWPVRGQLAWLDEATAPEPTRSGLLRPVDGPITSGFGSRMHPILHFLRMHKGIDFGAPMGAPIVAAADGQVIRAGWAGGYGRQIRIAHAGGLVTTYNHMSGMVASEGSVVHRGQLIGYVGSSGLSTGPHLHYEVLKDGVPVNPLGVTFVTRPIVDAGLMAALRARVRALRGV</sequence>
<name>A0ABP7TW23_9SPHN</name>
<evidence type="ECO:0000259" key="2">
    <source>
        <dbReference type="Pfam" id="PF01551"/>
    </source>
</evidence>
<dbReference type="CDD" id="cd12797">
    <property type="entry name" value="M23_peptidase"/>
    <property type="match status" value="1"/>
</dbReference>
<dbReference type="EMBL" id="BAABBR010000001">
    <property type="protein sequence ID" value="GAA4031867.1"/>
    <property type="molecule type" value="Genomic_DNA"/>
</dbReference>
<dbReference type="Proteomes" id="UP001424459">
    <property type="component" value="Unassembled WGS sequence"/>
</dbReference>
<proteinExistence type="predicted"/>
<evidence type="ECO:0000313" key="3">
    <source>
        <dbReference type="EMBL" id="GAA4031867.1"/>
    </source>
</evidence>
<evidence type="ECO:0000313" key="4">
    <source>
        <dbReference type="Proteomes" id="UP001424459"/>
    </source>
</evidence>
<reference evidence="4" key="1">
    <citation type="journal article" date="2019" name="Int. J. Syst. Evol. Microbiol.">
        <title>The Global Catalogue of Microorganisms (GCM) 10K type strain sequencing project: providing services to taxonomists for standard genome sequencing and annotation.</title>
        <authorList>
            <consortium name="The Broad Institute Genomics Platform"/>
            <consortium name="The Broad Institute Genome Sequencing Center for Infectious Disease"/>
            <person name="Wu L."/>
            <person name="Ma J."/>
        </authorList>
    </citation>
    <scope>NUCLEOTIDE SEQUENCE [LARGE SCALE GENOMIC DNA]</scope>
    <source>
        <strain evidence="4">JCM 17564</strain>
    </source>
</reference>
<gene>
    <name evidence="3" type="ORF">GCM10022281_09370</name>
</gene>
<dbReference type="Gene3D" id="2.70.70.10">
    <property type="entry name" value="Glucose Permease (Domain IIA)"/>
    <property type="match status" value="1"/>
</dbReference>
<dbReference type="InterPro" id="IPR011055">
    <property type="entry name" value="Dup_hybrid_motif"/>
</dbReference>
<dbReference type="Pfam" id="PF01551">
    <property type="entry name" value="Peptidase_M23"/>
    <property type="match status" value="1"/>
</dbReference>
<dbReference type="RefSeq" id="WP_344695870.1">
    <property type="nucleotide sequence ID" value="NZ_BAABBR010000001.1"/>
</dbReference>
<protein>
    <recommendedName>
        <fullName evidence="2">M23ase beta-sheet core domain-containing protein</fullName>
    </recommendedName>
</protein>
<evidence type="ECO:0000256" key="1">
    <source>
        <dbReference type="ARBA" id="ARBA00022729"/>
    </source>
</evidence>
<organism evidence="3 4">
    <name type="scientific">Sphingomonas rosea</name>
    <dbReference type="NCBI Taxonomy" id="335605"/>
    <lineage>
        <taxon>Bacteria</taxon>
        <taxon>Pseudomonadati</taxon>
        <taxon>Pseudomonadota</taxon>
        <taxon>Alphaproteobacteria</taxon>
        <taxon>Sphingomonadales</taxon>
        <taxon>Sphingomonadaceae</taxon>
        <taxon>Sphingomonas</taxon>
    </lineage>
</organism>
<dbReference type="PANTHER" id="PTHR21666">
    <property type="entry name" value="PEPTIDASE-RELATED"/>
    <property type="match status" value="1"/>
</dbReference>